<dbReference type="EMBL" id="CP015378">
    <property type="protein sequence ID" value="ANC78512.1"/>
    <property type="molecule type" value="Genomic_DNA"/>
</dbReference>
<name>A0A160IRE8_9BACL</name>
<evidence type="ECO:0000259" key="9">
    <source>
        <dbReference type="Pfam" id="PF05504"/>
    </source>
</evidence>
<evidence type="ECO:0000313" key="11">
    <source>
        <dbReference type="EMBL" id="ANC78512.1"/>
    </source>
</evidence>
<dbReference type="PANTHER" id="PTHR35789">
    <property type="entry name" value="SPORE GERMINATION PROTEIN B3"/>
    <property type="match status" value="1"/>
</dbReference>
<evidence type="ECO:0000313" key="12">
    <source>
        <dbReference type="Proteomes" id="UP000076623"/>
    </source>
</evidence>
<dbReference type="Proteomes" id="UP000076623">
    <property type="component" value="Chromosome"/>
</dbReference>
<dbReference type="KEGG" id="fpn:ABE65_017575"/>
<gene>
    <name evidence="11" type="ORF">ABE65_017575</name>
</gene>
<evidence type="ECO:0000256" key="2">
    <source>
        <dbReference type="ARBA" id="ARBA00007886"/>
    </source>
</evidence>
<evidence type="ECO:0008006" key="13">
    <source>
        <dbReference type="Google" id="ProtNLM"/>
    </source>
</evidence>
<dbReference type="InterPro" id="IPR046953">
    <property type="entry name" value="Spore_GerAC-like_C"/>
</dbReference>
<sequence length="380" mass="43596">MKKTCYMLSILLLINLLQGCGAREIEKKAFVIGVGIDQKKSSDDSSQPVMNGTFQVAVPRSLKPEVTNEKAYQNFQEKGHDISEQISKIAQYSNKELYFAHNQIILVSDKVAKHPERMERLLDFFVRHEDIRRSVRVFITKGDTKQYLDVENNEKLPSLYIDTLSANVQNHSRTASIKRLGDLQEDLLAHRSFVLPMLHYKNTEEIKLGGAAIIKGESSRLTHTLNEKDTEAMNILNGEFQKGMLFFELDEDLYIYKTDKSKSKIKLVPTKNGQLTFTIKISLEGEIQEVNKQMDSRTVSADHVKKEVEKQVAKKIESFIKKLQNQYKTDILGLGVYMEKHHHNEWLKLKNDWETGENHFSQVKINTQIHTTISSAGGLR</sequence>
<comment type="subcellular location">
    <subcellularLocation>
        <location evidence="1">Membrane</location>
        <topology evidence="1">Lipid-anchor</topology>
    </subcellularLocation>
</comment>
<dbReference type="PANTHER" id="PTHR35789:SF1">
    <property type="entry name" value="SPORE GERMINATION PROTEIN B3"/>
    <property type="match status" value="1"/>
</dbReference>
<keyword evidence="7" id="KW-0449">Lipoprotein</keyword>
<dbReference type="Pfam" id="PF05504">
    <property type="entry name" value="Spore_GerAC"/>
    <property type="match status" value="1"/>
</dbReference>
<keyword evidence="6" id="KW-0564">Palmitate</keyword>
<reference evidence="11 12" key="1">
    <citation type="submission" date="2016-04" db="EMBL/GenBank/DDBJ databases">
        <title>Complete genome sequence of Fictibacillus phosphorivorans G25-29, a strain toxic to nematodes.</title>
        <authorList>
            <person name="Zheng Z."/>
        </authorList>
    </citation>
    <scope>NUCLEOTIDE SEQUENCE [LARGE SCALE GENOMIC DNA]</scope>
    <source>
        <strain evidence="11 12">G25-29</strain>
    </source>
</reference>
<keyword evidence="5" id="KW-0472">Membrane</keyword>
<feature type="domain" description="Spore germination protein N-terminal" evidence="10">
    <location>
        <begin position="22"/>
        <end position="199"/>
    </location>
</feature>
<feature type="chain" id="PRO_5038419408" description="Ger(X)C family spore germination protein" evidence="8">
    <location>
        <begin position="23"/>
        <end position="380"/>
    </location>
</feature>
<evidence type="ECO:0000256" key="1">
    <source>
        <dbReference type="ARBA" id="ARBA00004635"/>
    </source>
</evidence>
<evidence type="ECO:0000259" key="10">
    <source>
        <dbReference type="Pfam" id="PF25198"/>
    </source>
</evidence>
<dbReference type="InterPro" id="IPR008844">
    <property type="entry name" value="Spore_GerAC-like"/>
</dbReference>
<dbReference type="GO" id="GO:0016020">
    <property type="term" value="C:membrane"/>
    <property type="evidence" value="ECO:0007669"/>
    <property type="project" value="UniProtKB-SubCell"/>
</dbReference>
<keyword evidence="3" id="KW-0309">Germination</keyword>
<dbReference type="STRING" id="1221500.ABE65_017575"/>
<evidence type="ECO:0000256" key="5">
    <source>
        <dbReference type="ARBA" id="ARBA00023136"/>
    </source>
</evidence>
<dbReference type="InterPro" id="IPR057336">
    <property type="entry name" value="GerAC_N"/>
</dbReference>
<evidence type="ECO:0000256" key="4">
    <source>
        <dbReference type="ARBA" id="ARBA00022729"/>
    </source>
</evidence>
<dbReference type="NCBIfam" id="TIGR02887">
    <property type="entry name" value="spore_ger_x_C"/>
    <property type="match status" value="1"/>
</dbReference>
<dbReference type="Gene3D" id="3.30.300.210">
    <property type="entry name" value="Nutrient germinant receptor protein C, domain 3"/>
    <property type="match status" value="1"/>
</dbReference>
<evidence type="ECO:0000256" key="7">
    <source>
        <dbReference type="ARBA" id="ARBA00023288"/>
    </source>
</evidence>
<protein>
    <recommendedName>
        <fullName evidence="13">Ger(X)C family spore germination protein</fullName>
    </recommendedName>
</protein>
<dbReference type="Gene3D" id="6.20.190.10">
    <property type="entry name" value="Nutrient germinant receptor protein C, domain 1"/>
    <property type="match status" value="1"/>
</dbReference>
<dbReference type="RefSeq" id="WP_066397766.1">
    <property type="nucleotide sequence ID" value="NZ_CP015378.1"/>
</dbReference>
<feature type="signal peptide" evidence="8">
    <location>
        <begin position="1"/>
        <end position="22"/>
    </location>
</feature>
<keyword evidence="12" id="KW-1185">Reference proteome</keyword>
<dbReference type="PROSITE" id="PS51257">
    <property type="entry name" value="PROKAR_LIPOPROTEIN"/>
    <property type="match status" value="1"/>
</dbReference>
<keyword evidence="4 8" id="KW-0732">Signal</keyword>
<comment type="similarity">
    <text evidence="2">Belongs to the GerABKC lipoprotein family.</text>
</comment>
<proteinExistence type="inferred from homology"/>
<feature type="domain" description="Spore germination GerAC-like C-terminal" evidence="9">
    <location>
        <begin position="210"/>
        <end position="377"/>
    </location>
</feature>
<organism evidence="11 12">
    <name type="scientific">Fictibacillus phosphorivorans</name>
    <dbReference type="NCBI Taxonomy" id="1221500"/>
    <lineage>
        <taxon>Bacteria</taxon>
        <taxon>Bacillati</taxon>
        <taxon>Bacillota</taxon>
        <taxon>Bacilli</taxon>
        <taxon>Bacillales</taxon>
        <taxon>Fictibacillaceae</taxon>
        <taxon>Fictibacillus</taxon>
    </lineage>
</organism>
<evidence type="ECO:0000256" key="3">
    <source>
        <dbReference type="ARBA" id="ARBA00022544"/>
    </source>
</evidence>
<dbReference type="Pfam" id="PF25198">
    <property type="entry name" value="Spore_GerAC_N"/>
    <property type="match status" value="1"/>
</dbReference>
<accession>A0A160IRE8</accession>
<dbReference type="AlphaFoldDB" id="A0A160IRE8"/>
<dbReference type="GO" id="GO:0009847">
    <property type="term" value="P:spore germination"/>
    <property type="evidence" value="ECO:0007669"/>
    <property type="project" value="InterPro"/>
</dbReference>
<evidence type="ECO:0000256" key="6">
    <source>
        <dbReference type="ARBA" id="ARBA00023139"/>
    </source>
</evidence>
<dbReference type="InterPro" id="IPR038501">
    <property type="entry name" value="Spore_GerAC_C_sf"/>
</dbReference>
<evidence type="ECO:0000256" key="8">
    <source>
        <dbReference type="SAM" id="SignalP"/>
    </source>
</evidence>